<dbReference type="Pfam" id="PF00583">
    <property type="entry name" value="Acetyltransf_1"/>
    <property type="match status" value="1"/>
</dbReference>
<dbReference type="RefSeq" id="WP_266053846.1">
    <property type="nucleotide sequence ID" value="NZ_JAPFQO010000011.1"/>
</dbReference>
<dbReference type="EMBL" id="JAPFQO010000011">
    <property type="protein sequence ID" value="MCX2741609.1"/>
    <property type="molecule type" value="Genomic_DNA"/>
</dbReference>
<keyword evidence="5" id="KW-1185">Reference proteome</keyword>
<dbReference type="Gene3D" id="3.40.630.30">
    <property type="match status" value="1"/>
</dbReference>
<evidence type="ECO:0000313" key="5">
    <source>
        <dbReference type="Proteomes" id="UP001207228"/>
    </source>
</evidence>
<dbReference type="CDD" id="cd04301">
    <property type="entry name" value="NAT_SF"/>
    <property type="match status" value="1"/>
</dbReference>
<dbReference type="InterPro" id="IPR000182">
    <property type="entry name" value="GNAT_dom"/>
</dbReference>
<evidence type="ECO:0000256" key="2">
    <source>
        <dbReference type="ARBA" id="ARBA00023315"/>
    </source>
</evidence>
<keyword evidence="2" id="KW-0012">Acyltransferase</keyword>
<protein>
    <submittedName>
        <fullName evidence="4">GNAT family N-acetyltransferase</fullName>
    </submittedName>
</protein>
<gene>
    <name evidence="4" type="ORF">OO017_16740</name>
</gene>
<comment type="caution">
    <text evidence="4">The sequence shown here is derived from an EMBL/GenBank/DDBJ whole genome shotgun (WGS) entry which is preliminary data.</text>
</comment>
<dbReference type="InterPro" id="IPR016181">
    <property type="entry name" value="Acyl_CoA_acyltransferase"/>
</dbReference>
<organism evidence="4 5">
    <name type="scientific">Pontibacter anaerobius</name>
    <dbReference type="NCBI Taxonomy" id="2993940"/>
    <lineage>
        <taxon>Bacteria</taxon>
        <taxon>Pseudomonadati</taxon>
        <taxon>Bacteroidota</taxon>
        <taxon>Cytophagia</taxon>
        <taxon>Cytophagales</taxon>
        <taxon>Hymenobacteraceae</taxon>
        <taxon>Pontibacter</taxon>
    </lineage>
</organism>
<keyword evidence="1" id="KW-0808">Transferase</keyword>
<dbReference type="PANTHER" id="PTHR43877:SF2">
    <property type="entry name" value="AMINOALKYLPHOSPHONATE N-ACETYLTRANSFERASE-RELATED"/>
    <property type="match status" value="1"/>
</dbReference>
<evidence type="ECO:0000259" key="3">
    <source>
        <dbReference type="PROSITE" id="PS51186"/>
    </source>
</evidence>
<dbReference type="SUPFAM" id="SSF55729">
    <property type="entry name" value="Acyl-CoA N-acyltransferases (Nat)"/>
    <property type="match status" value="1"/>
</dbReference>
<dbReference type="PANTHER" id="PTHR43877">
    <property type="entry name" value="AMINOALKYLPHOSPHONATE N-ACETYLTRANSFERASE-RELATED-RELATED"/>
    <property type="match status" value="1"/>
</dbReference>
<dbReference type="InterPro" id="IPR050832">
    <property type="entry name" value="Bact_Acetyltransf"/>
</dbReference>
<dbReference type="Proteomes" id="UP001207228">
    <property type="component" value="Unassembled WGS sequence"/>
</dbReference>
<evidence type="ECO:0000313" key="4">
    <source>
        <dbReference type="EMBL" id="MCX2741609.1"/>
    </source>
</evidence>
<reference evidence="4 5" key="1">
    <citation type="submission" date="2022-11" db="EMBL/GenBank/DDBJ databases">
        <title>The characterization of three novel Bacteroidetes species and genomic analysis of their roles in tidal elemental geochemical cycles.</title>
        <authorList>
            <person name="Ma K.-J."/>
        </authorList>
    </citation>
    <scope>NUCLEOTIDE SEQUENCE [LARGE SCALE GENOMIC DNA]</scope>
    <source>
        <strain evidence="4 5">M82</strain>
    </source>
</reference>
<evidence type="ECO:0000256" key="1">
    <source>
        <dbReference type="ARBA" id="ARBA00022679"/>
    </source>
</evidence>
<sequence>MIQLIRTDSDNLDFRSLVALLDQDLRQRDGEEHAFFAQYNKLDKTHHVVVAYKEGLPVACGAIKYYTTCVAEVKRMFVQEHHRGQGIAGKVLLELEQWAKELGYTYCILETGRKQPEAIRLYEKSSYTYIPNYGQYAGVESSVCMQKSLSAEAAKT</sequence>
<accession>A0ABT3RJQ8</accession>
<name>A0ABT3RJQ8_9BACT</name>
<dbReference type="PROSITE" id="PS51186">
    <property type="entry name" value="GNAT"/>
    <property type="match status" value="1"/>
</dbReference>
<proteinExistence type="predicted"/>
<feature type="domain" description="N-acetyltransferase" evidence="3">
    <location>
        <begin position="3"/>
        <end position="150"/>
    </location>
</feature>